<reference evidence="3" key="1">
    <citation type="submission" date="2017-02" db="UniProtKB">
        <authorList>
            <consortium name="WormBaseParasite"/>
        </authorList>
    </citation>
    <scope>IDENTIFICATION</scope>
</reference>
<dbReference type="Proteomes" id="UP000267096">
    <property type="component" value="Unassembled WGS sequence"/>
</dbReference>
<sequence>IQNGVIVRNVRQSPSYFTVNEPNLSFSDYQPDYTLLQYILFQGYKMSIRYDRLNHNNSMSKIKERISKVLLPNLGNDSSRTTLSSSSSIVKSINPQMITSKFGNPSKIGDAMRLSRSMNNIAAGSAASIAIDHKSADRSRRNKTNDIHHKYRTKHPPKPTKTMNQHSFENHLQAQDSSARCVSAELRRSSSSDINNFHTTQYLIFPIADKTKAPVLIHFPEDVIDNDENPIDDHWGSSDTSLEEEAEMASQIKGDIEITYENNDDDVIAADGLHAPFNDHL</sequence>
<evidence type="ECO:0000313" key="1">
    <source>
        <dbReference type="EMBL" id="VDK18069.1"/>
    </source>
</evidence>
<organism evidence="3">
    <name type="scientific">Anisakis simplex</name>
    <name type="common">Herring worm</name>
    <dbReference type="NCBI Taxonomy" id="6269"/>
    <lineage>
        <taxon>Eukaryota</taxon>
        <taxon>Metazoa</taxon>
        <taxon>Ecdysozoa</taxon>
        <taxon>Nematoda</taxon>
        <taxon>Chromadorea</taxon>
        <taxon>Rhabditida</taxon>
        <taxon>Spirurina</taxon>
        <taxon>Ascaridomorpha</taxon>
        <taxon>Ascaridoidea</taxon>
        <taxon>Anisakidae</taxon>
        <taxon>Anisakis</taxon>
        <taxon>Anisakis simplex complex</taxon>
    </lineage>
</organism>
<dbReference type="AlphaFoldDB" id="A0A0M3J039"/>
<accession>A0A0M3J039</accession>
<reference evidence="1 2" key="2">
    <citation type="submission" date="2018-11" db="EMBL/GenBank/DDBJ databases">
        <authorList>
            <consortium name="Pathogen Informatics"/>
        </authorList>
    </citation>
    <scope>NUCLEOTIDE SEQUENCE [LARGE SCALE GENOMIC DNA]</scope>
</reference>
<dbReference type="EMBL" id="UYRR01000628">
    <property type="protein sequence ID" value="VDK18069.1"/>
    <property type="molecule type" value="Genomic_DNA"/>
</dbReference>
<evidence type="ECO:0000313" key="3">
    <source>
        <dbReference type="WBParaSite" id="ASIM_0000087501-mRNA-1"/>
    </source>
</evidence>
<name>A0A0M3J039_ANISI</name>
<evidence type="ECO:0000313" key="2">
    <source>
        <dbReference type="Proteomes" id="UP000267096"/>
    </source>
</evidence>
<dbReference type="WBParaSite" id="ASIM_0000087501-mRNA-1">
    <property type="protein sequence ID" value="ASIM_0000087501-mRNA-1"/>
    <property type="gene ID" value="ASIM_0000087501"/>
</dbReference>
<proteinExistence type="predicted"/>
<dbReference type="OrthoDB" id="5855276at2759"/>
<protein>
    <submittedName>
        <fullName evidence="3">HSF_DOMAIN domain-containing protein</fullName>
    </submittedName>
</protein>
<keyword evidence="2" id="KW-1185">Reference proteome</keyword>
<gene>
    <name evidence="1" type="ORF">ASIM_LOCUS772</name>
</gene>